<feature type="compositionally biased region" description="Low complexity" evidence="3">
    <location>
        <begin position="288"/>
        <end position="303"/>
    </location>
</feature>
<dbReference type="EMBL" id="WTXG01000003">
    <property type="protein sequence ID" value="KAI0306496.1"/>
    <property type="molecule type" value="Genomic_DNA"/>
</dbReference>
<keyword evidence="2" id="KW-0677">Repeat</keyword>
<keyword evidence="5" id="KW-1185">Reference proteome</keyword>
<feature type="compositionally biased region" description="Low complexity" evidence="3">
    <location>
        <begin position="698"/>
        <end position="712"/>
    </location>
</feature>
<dbReference type="InterPro" id="IPR001611">
    <property type="entry name" value="Leu-rich_rpt"/>
</dbReference>
<dbReference type="InterPro" id="IPR019487">
    <property type="entry name" value="RAM_signalling_pathway_SOG2"/>
</dbReference>
<sequence length="968" mass="105660">MVSGGVDAQLSHRRMPSSPTFTTSLNHIHISEALLKSEDNGATLDFSHKGLSDVGEYGAEQLAAIGREDSMEDECSVLRVTLASNRLATLPMALALLSRLRYLNLKNNCLAVFPDVLTVMPSLEILDIGRNKIKRLPTQPGSLINLRVFSFYKNKITRLPSYLIKFTRLSIMRAEQNPWEWPPKSLMETQPTTKDFIKTVQHWIRDNTSSEYRKLSADSTLRDELGQESRRTNFVISGSQEIDVHNRPALHTRSFSISSTDSINLETPGPEPSEPVSSRSGPPPLLPLDPLSLSDSPPSRSPDTYLPTPEEFIDSSTDDDILKPISDTLAHGRTVSYAGSSQVSGRANLFSKKSLPDLRHIKLPPSQERPARSPVFSSIDQLRQGSSGSSDSAPITTRRDQASLNGDIASSPVSPSRPAPAMDGERHSYFRRFSILQSTAISKTIPDSLLRFVDAARGILFAVSQIYQALQHYTVYSIDERMASVLLKVLDPASSYITQLINALDRFDSMSRRTFPTPLVCRSIIESCKDNLAVFGKAVGVLALQLKVLATQDDVRYTRQMLLVLYGATAEISNAWQSMIPHLETVEPLLRDHRPPPVTKARPGGQSSAHPTSPSTTPVPPSPFPSFPPRPTFVPPGSPGPAERTHIARRHAGSFSSKDVEIGRFMASSDEPTIMQKGVASGTAAETPIPRVTRRHPGLLPLYSGSSLGTSLRNGSQSHDAHSRQGSLSSLVESPASSSPSVTGKLPVDIPTTLDSLVDKEAIDAMSKAVEAAPPVWTMMDSILVDIPENREDIKETLVKAQNVTKQLKTDISSLQDGTYVDRTSVRNDARLFVKLVVHLSTNVKSYVDSHPLSAALRANMVKLTNATEEFVILLHVSSFSNASTPRPHTPLVNGLSSNSAVVGAASEDTQLGENLTRSRSALAAMSRNMRSPAREVPHSALPQQVFRIPQVPLRPKNTTTEDALDGV</sequence>
<dbReference type="Gene3D" id="3.80.10.10">
    <property type="entry name" value="Ribonuclease Inhibitor"/>
    <property type="match status" value="1"/>
</dbReference>
<keyword evidence="1" id="KW-0433">Leucine-rich repeat</keyword>
<feature type="region of interest" description="Disordered" evidence="3">
    <location>
        <begin position="358"/>
        <end position="422"/>
    </location>
</feature>
<evidence type="ECO:0000313" key="4">
    <source>
        <dbReference type="EMBL" id="KAI0306496.1"/>
    </source>
</evidence>
<accession>A0AAD4QS21</accession>
<feature type="region of interest" description="Disordered" evidence="3">
    <location>
        <begin position="253"/>
        <end position="320"/>
    </location>
</feature>
<dbReference type="PANTHER" id="PTHR48051">
    <property type="match status" value="1"/>
</dbReference>
<feature type="region of interest" description="Disordered" evidence="3">
    <location>
        <begin position="590"/>
        <end position="644"/>
    </location>
</feature>
<dbReference type="InterPro" id="IPR032675">
    <property type="entry name" value="LRR_dom_sf"/>
</dbReference>
<dbReference type="Pfam" id="PF13855">
    <property type="entry name" value="LRR_8"/>
    <property type="match status" value="1"/>
</dbReference>
<feature type="compositionally biased region" description="Low complexity" evidence="3">
    <location>
        <begin position="409"/>
        <end position="421"/>
    </location>
</feature>
<organism evidence="4 5">
    <name type="scientific">Multifurca ochricompacta</name>
    <dbReference type="NCBI Taxonomy" id="376703"/>
    <lineage>
        <taxon>Eukaryota</taxon>
        <taxon>Fungi</taxon>
        <taxon>Dikarya</taxon>
        <taxon>Basidiomycota</taxon>
        <taxon>Agaricomycotina</taxon>
        <taxon>Agaricomycetes</taxon>
        <taxon>Russulales</taxon>
        <taxon>Russulaceae</taxon>
        <taxon>Multifurca</taxon>
    </lineage>
</organism>
<evidence type="ECO:0000256" key="1">
    <source>
        <dbReference type="ARBA" id="ARBA00022614"/>
    </source>
</evidence>
<dbReference type="AlphaFoldDB" id="A0AAD4QS21"/>
<gene>
    <name evidence="4" type="ORF">B0F90DRAFT_1814385</name>
</gene>
<name>A0AAD4QS21_9AGAM</name>
<dbReference type="Pfam" id="PF10428">
    <property type="entry name" value="SOG2"/>
    <property type="match status" value="1"/>
</dbReference>
<protein>
    <submittedName>
        <fullName evidence="4">RAM signaling pathway protein-domain-containing protein</fullName>
    </submittedName>
</protein>
<proteinExistence type="predicted"/>
<dbReference type="SMART" id="SM00369">
    <property type="entry name" value="LRR_TYP"/>
    <property type="match status" value="3"/>
</dbReference>
<dbReference type="InterPro" id="IPR003591">
    <property type="entry name" value="Leu-rich_rpt_typical-subtyp"/>
</dbReference>
<feature type="compositionally biased region" description="Low complexity" evidence="3">
    <location>
        <begin position="727"/>
        <end position="742"/>
    </location>
</feature>
<feature type="region of interest" description="Disordered" evidence="3">
    <location>
        <begin position="668"/>
        <end position="749"/>
    </location>
</feature>
<feature type="compositionally biased region" description="Polar residues" evidence="3">
    <location>
        <begin position="375"/>
        <end position="395"/>
    </location>
</feature>
<feature type="compositionally biased region" description="Pro residues" evidence="3">
    <location>
        <begin position="617"/>
        <end position="639"/>
    </location>
</feature>
<dbReference type="GO" id="GO:0005737">
    <property type="term" value="C:cytoplasm"/>
    <property type="evidence" value="ECO:0007669"/>
    <property type="project" value="TreeGrafter"/>
</dbReference>
<evidence type="ECO:0000256" key="2">
    <source>
        <dbReference type="ARBA" id="ARBA00022737"/>
    </source>
</evidence>
<feature type="compositionally biased region" description="Polar residues" evidence="3">
    <location>
        <begin position="253"/>
        <end position="265"/>
    </location>
</feature>
<reference evidence="4" key="1">
    <citation type="journal article" date="2022" name="New Phytol.">
        <title>Evolutionary transition to the ectomycorrhizal habit in the genomes of a hyperdiverse lineage of mushroom-forming fungi.</title>
        <authorList>
            <person name="Looney B."/>
            <person name="Miyauchi S."/>
            <person name="Morin E."/>
            <person name="Drula E."/>
            <person name="Courty P.E."/>
            <person name="Kohler A."/>
            <person name="Kuo A."/>
            <person name="LaButti K."/>
            <person name="Pangilinan J."/>
            <person name="Lipzen A."/>
            <person name="Riley R."/>
            <person name="Andreopoulos W."/>
            <person name="He G."/>
            <person name="Johnson J."/>
            <person name="Nolan M."/>
            <person name="Tritt A."/>
            <person name="Barry K.W."/>
            <person name="Grigoriev I.V."/>
            <person name="Nagy L.G."/>
            <person name="Hibbett D."/>
            <person name="Henrissat B."/>
            <person name="Matheny P.B."/>
            <person name="Labbe J."/>
            <person name="Martin F.M."/>
        </authorList>
    </citation>
    <scope>NUCLEOTIDE SEQUENCE</scope>
    <source>
        <strain evidence="4">BPL690</strain>
    </source>
</reference>
<dbReference type="Proteomes" id="UP001203297">
    <property type="component" value="Unassembled WGS sequence"/>
</dbReference>
<comment type="caution">
    <text evidence="4">The sequence shown here is derived from an EMBL/GenBank/DDBJ whole genome shotgun (WGS) entry which is preliminary data.</text>
</comment>
<evidence type="ECO:0000256" key="3">
    <source>
        <dbReference type="SAM" id="MobiDB-lite"/>
    </source>
</evidence>
<dbReference type="PANTHER" id="PTHR48051:SF1">
    <property type="entry name" value="RAS SUPPRESSOR PROTEIN 1"/>
    <property type="match status" value="1"/>
</dbReference>
<evidence type="ECO:0000313" key="5">
    <source>
        <dbReference type="Proteomes" id="UP001203297"/>
    </source>
</evidence>
<dbReference type="InterPro" id="IPR050216">
    <property type="entry name" value="LRR_domain-containing"/>
</dbReference>
<dbReference type="SUPFAM" id="SSF52075">
    <property type="entry name" value="Outer arm dynein light chain 1"/>
    <property type="match status" value="1"/>
</dbReference>